<dbReference type="EMBL" id="CP012333">
    <property type="protein sequence ID" value="AKV00056.1"/>
    <property type="molecule type" value="Genomic_DNA"/>
</dbReference>
<dbReference type="PROSITE" id="PS51257">
    <property type="entry name" value="PROKAR_LIPOPROTEIN"/>
    <property type="match status" value="1"/>
</dbReference>
<evidence type="ECO:0000313" key="2">
    <source>
        <dbReference type="EMBL" id="AKV00056.1"/>
    </source>
</evidence>
<dbReference type="RefSeq" id="WP_146651415.1">
    <property type="nucleotide sequence ID" value="NZ_CP012333.1"/>
</dbReference>
<dbReference type="KEGG" id="llu:AKJ09_06719"/>
<name>A0A0K1Q2L5_9BACT</name>
<dbReference type="PANTHER" id="PTHR45982">
    <property type="entry name" value="REGULATOR OF CHROMOSOME CONDENSATION"/>
    <property type="match status" value="1"/>
</dbReference>
<dbReference type="GO" id="GO:0005737">
    <property type="term" value="C:cytoplasm"/>
    <property type="evidence" value="ECO:0007669"/>
    <property type="project" value="TreeGrafter"/>
</dbReference>
<dbReference type="STRING" id="1391654.AKJ09_06719"/>
<dbReference type="InterPro" id="IPR009091">
    <property type="entry name" value="RCC1/BLIP-II"/>
</dbReference>
<dbReference type="PANTHER" id="PTHR45982:SF1">
    <property type="entry name" value="REGULATOR OF CHROMOSOME CONDENSATION"/>
    <property type="match status" value="1"/>
</dbReference>
<proteinExistence type="predicted"/>
<reference evidence="2 3" key="1">
    <citation type="submission" date="2015-08" db="EMBL/GenBank/DDBJ databases">
        <authorList>
            <person name="Babu N.S."/>
            <person name="Beckwith C.J."/>
            <person name="Beseler K.G."/>
            <person name="Brison A."/>
            <person name="Carone J.V."/>
            <person name="Caskin T.P."/>
            <person name="Diamond M."/>
            <person name="Durham M.E."/>
            <person name="Foxe J.M."/>
            <person name="Go M."/>
            <person name="Henderson B.A."/>
            <person name="Jones I.B."/>
            <person name="McGettigan J.A."/>
            <person name="Micheletti S.J."/>
            <person name="Nasrallah M.E."/>
            <person name="Ortiz D."/>
            <person name="Piller C.R."/>
            <person name="Privatt S.R."/>
            <person name="Schneider S.L."/>
            <person name="Sharp S."/>
            <person name="Smith T.C."/>
            <person name="Stanton J.D."/>
            <person name="Ullery H.E."/>
            <person name="Wilson R.J."/>
            <person name="Serrano M.G."/>
            <person name="Buck G."/>
            <person name="Lee V."/>
            <person name="Wang Y."/>
            <person name="Carvalho R."/>
            <person name="Voegtly L."/>
            <person name="Shi R."/>
            <person name="Duckworth R."/>
            <person name="Johnson A."/>
            <person name="Loviza R."/>
            <person name="Walstead R."/>
            <person name="Shah Z."/>
            <person name="Kiflezghi M."/>
            <person name="Wade K."/>
            <person name="Ball S.L."/>
            <person name="Bradley K.W."/>
            <person name="Asai D.J."/>
            <person name="Bowman C.A."/>
            <person name="Russell D.A."/>
            <person name="Pope W.H."/>
            <person name="Jacobs-Sera D."/>
            <person name="Hendrix R.W."/>
            <person name="Hatfull G.F."/>
        </authorList>
    </citation>
    <scope>NUCLEOTIDE SEQUENCE [LARGE SCALE GENOMIC DNA]</scope>
    <source>
        <strain evidence="2 3">DSM 27648</strain>
    </source>
</reference>
<dbReference type="Pfam" id="PF00415">
    <property type="entry name" value="RCC1"/>
    <property type="match status" value="1"/>
</dbReference>
<dbReference type="PROSITE" id="PS50012">
    <property type="entry name" value="RCC1_3"/>
    <property type="match status" value="2"/>
</dbReference>
<dbReference type="SUPFAM" id="SSF50985">
    <property type="entry name" value="RCC1/BLIP-II"/>
    <property type="match status" value="1"/>
</dbReference>
<evidence type="ECO:0000313" key="3">
    <source>
        <dbReference type="Proteomes" id="UP000064967"/>
    </source>
</evidence>
<gene>
    <name evidence="2" type="ORF">AKJ09_06719</name>
</gene>
<dbReference type="Pfam" id="PF13540">
    <property type="entry name" value="RCC1_2"/>
    <property type="match status" value="1"/>
</dbReference>
<protein>
    <recommendedName>
        <fullName evidence="4">BNR repeat domain protein</fullName>
    </recommendedName>
</protein>
<dbReference type="Gene3D" id="2.130.10.30">
    <property type="entry name" value="Regulator of chromosome condensation 1/beta-lactamase-inhibitor protein II"/>
    <property type="match status" value="2"/>
</dbReference>
<dbReference type="PRINTS" id="PR00633">
    <property type="entry name" value="RCCNDNSATION"/>
</dbReference>
<dbReference type="GO" id="GO:0005085">
    <property type="term" value="F:guanyl-nucleotide exchange factor activity"/>
    <property type="evidence" value="ECO:0007669"/>
    <property type="project" value="TreeGrafter"/>
</dbReference>
<evidence type="ECO:0008006" key="4">
    <source>
        <dbReference type="Google" id="ProtNLM"/>
    </source>
</evidence>
<feature type="region of interest" description="Disordered" evidence="1">
    <location>
        <begin position="45"/>
        <end position="82"/>
    </location>
</feature>
<organism evidence="2 3">
    <name type="scientific">Labilithrix luteola</name>
    <dbReference type="NCBI Taxonomy" id="1391654"/>
    <lineage>
        <taxon>Bacteria</taxon>
        <taxon>Pseudomonadati</taxon>
        <taxon>Myxococcota</taxon>
        <taxon>Polyangia</taxon>
        <taxon>Polyangiales</taxon>
        <taxon>Labilitrichaceae</taxon>
        <taxon>Labilithrix</taxon>
    </lineage>
</organism>
<dbReference type="InterPro" id="IPR051553">
    <property type="entry name" value="Ran_GTPase-activating"/>
</dbReference>
<dbReference type="InterPro" id="IPR000408">
    <property type="entry name" value="Reg_chr_condens"/>
</dbReference>
<dbReference type="AlphaFoldDB" id="A0A0K1Q2L5"/>
<sequence>MRSTRSVPDRAVRVAAGVAALFVLPPLVVAVASCTSVEVSHTIPAEEEAAVDSGAEVEASPEAGASDADGDARPDPYADAGPPRQVHCAVTPCAVALTSTSAADVIGSETEWSPDLLFDVRAKAYCVLLDSGRVACWGTNDRGELGRGQDAGVRPSGKADFVVGVDGAKEITETCAVLGDGSVTCWGFGDHRSDGSNAPTTLPLPPVKTVRVGHRVGSDFGCAILASDELSCWGYGLEPLGPQSAYVDAGGTPYAAVDATVVALPAGPAPSTLAVGDATFILRSGGGVLSWGDQRVLGRPSSLALDPYPTPLRLDGVTAIDVAGANVCAVARGRAYCWGYYPDPVTDDRIPPPVRSLPEIVSVPEPVTQISTAPEDFASDYQRGCAVVAGGLVYCWGKNERGQVGDGTRTFAQVPAKVAGLPAPAVSVRALGESACALLEDGSIYCWGDDTAGTLGRGGIGTFSTKPERVTLP</sequence>
<keyword evidence="3" id="KW-1185">Reference proteome</keyword>
<dbReference type="Proteomes" id="UP000064967">
    <property type="component" value="Chromosome"/>
</dbReference>
<accession>A0A0K1Q2L5</accession>
<dbReference type="OrthoDB" id="9758365at2"/>
<evidence type="ECO:0000256" key="1">
    <source>
        <dbReference type="SAM" id="MobiDB-lite"/>
    </source>
</evidence>